<dbReference type="PANTHER" id="PTHR14269">
    <property type="entry name" value="CDP-DIACYLGLYCEROL--GLYCEROL-3-PHOSPHATE 3-PHOSPHATIDYLTRANSFERASE-RELATED"/>
    <property type="match status" value="1"/>
</dbReference>
<evidence type="ECO:0000256" key="9">
    <source>
        <dbReference type="ARBA" id="ARBA00023209"/>
    </source>
</evidence>
<dbReference type="PANTHER" id="PTHR14269:SF62">
    <property type="entry name" value="CDP-DIACYLGLYCEROL--GLYCEROL-3-PHOSPHATE 3-PHOSPHATIDYLTRANSFERASE 1, CHLOROPLASTIC"/>
    <property type="match status" value="1"/>
</dbReference>
<gene>
    <name evidence="13" type="ORF">C3B54_11955</name>
</gene>
<evidence type="ECO:0000256" key="10">
    <source>
        <dbReference type="ARBA" id="ARBA00023264"/>
    </source>
</evidence>
<dbReference type="InterPro" id="IPR050324">
    <property type="entry name" value="CDP-alcohol_PTase-I"/>
</dbReference>
<accession>A0A2L2BQI3</accession>
<keyword evidence="6 12" id="KW-1133">Transmembrane helix</keyword>
<feature type="transmembrane region" description="Helical" evidence="12">
    <location>
        <begin position="65"/>
        <end position="84"/>
    </location>
</feature>
<dbReference type="UniPathway" id="UPA00085"/>
<evidence type="ECO:0000313" key="13">
    <source>
        <dbReference type="EMBL" id="AVG23924.1"/>
    </source>
</evidence>
<dbReference type="InterPro" id="IPR000462">
    <property type="entry name" value="CDP-OH_P_trans"/>
</dbReference>
<dbReference type="PIRSF" id="PIRSF000847">
    <property type="entry name" value="Phos_ph_gly_syn"/>
    <property type="match status" value="1"/>
</dbReference>
<evidence type="ECO:0000256" key="3">
    <source>
        <dbReference type="ARBA" id="ARBA00022516"/>
    </source>
</evidence>
<proteinExistence type="inferred from homology"/>
<feature type="transmembrane region" description="Helical" evidence="12">
    <location>
        <begin position="122"/>
        <end position="144"/>
    </location>
</feature>
<feature type="transmembrane region" description="Helical" evidence="12">
    <location>
        <begin position="7"/>
        <end position="27"/>
    </location>
</feature>
<dbReference type="Pfam" id="PF01066">
    <property type="entry name" value="CDP-OH_P_transf"/>
    <property type="match status" value="1"/>
</dbReference>
<comment type="similarity">
    <text evidence="2 11">Belongs to the CDP-alcohol phosphatidyltransferase class-I family.</text>
</comment>
<dbReference type="KEGG" id="psai:C3B54_11955"/>
<dbReference type="InterPro" id="IPR004570">
    <property type="entry name" value="Phosphatidylglycerol_P_synth"/>
</dbReference>
<comment type="subcellular location">
    <subcellularLocation>
        <location evidence="1">Membrane</location>
        <topology evidence="1">Multi-pass membrane protein</topology>
    </subcellularLocation>
</comment>
<evidence type="ECO:0000256" key="12">
    <source>
        <dbReference type="SAM" id="Phobius"/>
    </source>
</evidence>
<dbReference type="GO" id="GO:0016020">
    <property type="term" value="C:membrane"/>
    <property type="evidence" value="ECO:0007669"/>
    <property type="project" value="UniProtKB-SubCell"/>
</dbReference>
<dbReference type="Proteomes" id="UP000243077">
    <property type="component" value="Chromosome"/>
</dbReference>
<name>A0A2L2BQI3_9MICO</name>
<evidence type="ECO:0000256" key="8">
    <source>
        <dbReference type="ARBA" id="ARBA00023136"/>
    </source>
</evidence>
<keyword evidence="7" id="KW-0443">Lipid metabolism</keyword>
<keyword evidence="5 12" id="KW-0812">Transmembrane</keyword>
<dbReference type="Gene3D" id="1.20.120.1760">
    <property type="match status" value="1"/>
</dbReference>
<keyword evidence="4 11" id="KW-0808">Transferase</keyword>
<organism evidence="13 14">
    <name type="scientific">Pontimonas salivibrio</name>
    <dbReference type="NCBI Taxonomy" id="1159327"/>
    <lineage>
        <taxon>Bacteria</taxon>
        <taxon>Bacillati</taxon>
        <taxon>Actinomycetota</taxon>
        <taxon>Actinomycetes</taxon>
        <taxon>Micrococcales</taxon>
        <taxon>Microbacteriaceae</taxon>
        <taxon>Pontimonas</taxon>
    </lineage>
</organism>
<dbReference type="PROSITE" id="PS00379">
    <property type="entry name" value="CDP_ALCOHOL_P_TRANSF"/>
    <property type="match status" value="1"/>
</dbReference>
<keyword evidence="14" id="KW-1185">Reference proteome</keyword>
<evidence type="ECO:0000256" key="5">
    <source>
        <dbReference type="ARBA" id="ARBA00022692"/>
    </source>
</evidence>
<keyword evidence="9" id="KW-0594">Phospholipid biosynthesis</keyword>
<evidence type="ECO:0000256" key="7">
    <source>
        <dbReference type="ARBA" id="ARBA00023098"/>
    </source>
</evidence>
<dbReference type="InterPro" id="IPR048254">
    <property type="entry name" value="CDP_ALCOHOL_P_TRANSF_CS"/>
</dbReference>
<evidence type="ECO:0000256" key="11">
    <source>
        <dbReference type="RuleBase" id="RU003750"/>
    </source>
</evidence>
<keyword evidence="8 12" id="KW-0472">Membrane</keyword>
<evidence type="ECO:0000256" key="4">
    <source>
        <dbReference type="ARBA" id="ARBA00022679"/>
    </source>
</evidence>
<protein>
    <submittedName>
        <fullName evidence="13">CDP-diacylglycerol--glycerol-3-phosphate 3-phosphatidyltransferase-like protein</fullName>
    </submittedName>
</protein>
<reference evidence="13 14" key="1">
    <citation type="submission" date="2018-02" db="EMBL/GenBank/DDBJ databases">
        <title>Complete genome of the streamlined marine actinobacterium Pontimonas salivibrio CL-TW6 adapted to coastal planktonic lifestype.</title>
        <authorList>
            <person name="Cho B.C."/>
            <person name="Hardies S.C."/>
            <person name="Jang G.I."/>
            <person name="Hwang C.Y."/>
        </authorList>
    </citation>
    <scope>NUCLEOTIDE SEQUENCE [LARGE SCALE GENOMIC DNA]</scope>
    <source>
        <strain evidence="13 14">CL-TW6</strain>
    </source>
</reference>
<evidence type="ECO:0000313" key="14">
    <source>
        <dbReference type="Proteomes" id="UP000243077"/>
    </source>
</evidence>
<dbReference type="GO" id="GO:0046474">
    <property type="term" value="P:glycerophospholipid biosynthetic process"/>
    <property type="evidence" value="ECO:0007669"/>
    <property type="project" value="TreeGrafter"/>
</dbReference>
<evidence type="ECO:0000256" key="2">
    <source>
        <dbReference type="ARBA" id="ARBA00010441"/>
    </source>
</evidence>
<feature type="transmembrane region" description="Helical" evidence="12">
    <location>
        <begin position="150"/>
        <end position="175"/>
    </location>
</feature>
<keyword evidence="3" id="KW-0444">Lipid biosynthesis</keyword>
<dbReference type="EMBL" id="CP026923">
    <property type="protein sequence ID" value="AVG23924.1"/>
    <property type="molecule type" value="Genomic_DNA"/>
</dbReference>
<sequence>MSNRIVTIPNLVSLARLAAIPVFLSLVWRGDDLIGLIVLVVAVSTDFVDGALARRLGQVSVLGQLLDPLADRLFIAAVVVALTIRDVVPLWVVLLVLGRDVLLGLGTLFFRRFGVGVLPVKWMGKWATFALLFSLPLFLLVNVFEALAMYVAPFAWAIAFAGVVLYWWAGILYLLDAVGIARTARARATGESGTLAPTTEG</sequence>
<dbReference type="InterPro" id="IPR043130">
    <property type="entry name" value="CDP-OH_PTrfase_TM_dom"/>
</dbReference>
<dbReference type="AlphaFoldDB" id="A0A2L2BQI3"/>
<dbReference type="GO" id="GO:0008444">
    <property type="term" value="F:CDP-diacylglycerol-glycerol-3-phosphate 3-phosphatidyltransferase activity"/>
    <property type="evidence" value="ECO:0007669"/>
    <property type="project" value="InterPro"/>
</dbReference>
<keyword evidence="10" id="KW-1208">Phospholipid metabolism</keyword>
<feature type="transmembrane region" description="Helical" evidence="12">
    <location>
        <begin position="33"/>
        <end position="53"/>
    </location>
</feature>
<evidence type="ECO:0000256" key="1">
    <source>
        <dbReference type="ARBA" id="ARBA00004141"/>
    </source>
</evidence>
<evidence type="ECO:0000256" key="6">
    <source>
        <dbReference type="ARBA" id="ARBA00022989"/>
    </source>
</evidence>